<dbReference type="Proteomes" id="UP000694556">
    <property type="component" value="Chromosome 9"/>
</dbReference>
<feature type="region of interest" description="Disordered" evidence="16">
    <location>
        <begin position="73"/>
        <end position="96"/>
    </location>
</feature>
<dbReference type="FunFam" id="2.60.120.620:FF:000003">
    <property type="entry name" value="Prolyl 3-hydroxylase 2"/>
    <property type="match status" value="1"/>
</dbReference>
<reference evidence="18" key="3">
    <citation type="submission" date="2025-09" db="UniProtKB">
        <authorList>
            <consortium name="Ensembl"/>
        </authorList>
    </citation>
    <scope>IDENTIFICATION</scope>
</reference>
<evidence type="ECO:0000259" key="17">
    <source>
        <dbReference type="PROSITE" id="PS51471"/>
    </source>
</evidence>
<evidence type="ECO:0000256" key="14">
    <source>
        <dbReference type="ARBA" id="ARBA00023054"/>
    </source>
</evidence>
<dbReference type="GO" id="GO:0032963">
    <property type="term" value="P:collagen metabolic process"/>
    <property type="evidence" value="ECO:0007669"/>
    <property type="project" value="InterPro"/>
</dbReference>
<dbReference type="GO" id="GO:0031418">
    <property type="term" value="F:L-ascorbic acid binding"/>
    <property type="evidence" value="ECO:0007669"/>
    <property type="project" value="UniProtKB-KW"/>
</dbReference>
<evidence type="ECO:0000256" key="8">
    <source>
        <dbReference type="ARBA" id="ARBA00022803"/>
    </source>
</evidence>
<evidence type="ECO:0000256" key="10">
    <source>
        <dbReference type="ARBA" id="ARBA00022896"/>
    </source>
</evidence>
<dbReference type="SUPFAM" id="SSF48452">
    <property type="entry name" value="TPR-like"/>
    <property type="match status" value="1"/>
</dbReference>
<dbReference type="InterPro" id="IPR005123">
    <property type="entry name" value="Oxoglu/Fe-dep_dioxygenase_dom"/>
</dbReference>
<comment type="cofactor">
    <cofactor evidence="1">
        <name>L-ascorbate</name>
        <dbReference type="ChEBI" id="CHEBI:38290"/>
    </cofactor>
</comment>
<evidence type="ECO:0000256" key="1">
    <source>
        <dbReference type="ARBA" id="ARBA00001961"/>
    </source>
</evidence>
<feature type="compositionally biased region" description="Gly residues" evidence="16">
    <location>
        <begin position="47"/>
        <end position="58"/>
    </location>
</feature>
<evidence type="ECO:0000256" key="4">
    <source>
        <dbReference type="ARBA" id="ARBA00012262"/>
    </source>
</evidence>
<evidence type="ECO:0000256" key="13">
    <source>
        <dbReference type="ARBA" id="ARBA00023004"/>
    </source>
</evidence>
<evidence type="ECO:0000256" key="2">
    <source>
        <dbReference type="ARBA" id="ARBA00001962"/>
    </source>
</evidence>
<name>A0A8C3CKB9_CAIMO</name>
<keyword evidence="14" id="KW-0175">Coiled coil</keyword>
<keyword evidence="13" id="KW-0408">Iron</keyword>
<keyword evidence="10" id="KW-0847">Vitamin C</keyword>
<dbReference type="Pfam" id="PF13640">
    <property type="entry name" value="2OG-FeII_Oxy_3"/>
    <property type="match status" value="1"/>
</dbReference>
<dbReference type="GO" id="GO:0005783">
    <property type="term" value="C:endoplasmic reticulum"/>
    <property type="evidence" value="ECO:0007669"/>
    <property type="project" value="TreeGrafter"/>
</dbReference>
<dbReference type="Gene3D" id="1.25.40.10">
    <property type="entry name" value="Tetratricopeptide repeat domain"/>
    <property type="match status" value="2"/>
</dbReference>
<evidence type="ECO:0000256" key="16">
    <source>
        <dbReference type="SAM" id="MobiDB-lite"/>
    </source>
</evidence>
<keyword evidence="8" id="KW-0802">TPR repeat</keyword>
<dbReference type="GO" id="GO:0019797">
    <property type="term" value="F:procollagen-proline 3-dioxygenase activity"/>
    <property type="evidence" value="ECO:0007669"/>
    <property type="project" value="UniProtKB-EC"/>
</dbReference>
<feature type="domain" description="Fe2OG dioxygenase" evidence="17">
    <location>
        <begin position="637"/>
        <end position="751"/>
    </location>
</feature>
<dbReference type="InterPro" id="IPR044862">
    <property type="entry name" value="Pro_4_hyd_alph_FE2OG_OXY"/>
</dbReference>
<dbReference type="SMART" id="SM00702">
    <property type="entry name" value="P4Hc"/>
    <property type="match status" value="1"/>
</dbReference>
<dbReference type="PROSITE" id="PS51471">
    <property type="entry name" value="FE2OG_OXY"/>
    <property type="match status" value="1"/>
</dbReference>
<reference evidence="18" key="2">
    <citation type="submission" date="2025-08" db="UniProtKB">
        <authorList>
            <consortium name="Ensembl"/>
        </authorList>
    </citation>
    <scope>IDENTIFICATION</scope>
</reference>
<dbReference type="InterPro" id="IPR006620">
    <property type="entry name" value="Pro_4_hyd_alph"/>
</dbReference>
<dbReference type="Ensembl" id="ENSCMMT00000024678.1">
    <property type="protein sequence ID" value="ENSCMMP00000022535.1"/>
    <property type="gene ID" value="ENSCMMG00000014131.1"/>
</dbReference>
<keyword evidence="12" id="KW-0560">Oxidoreductase</keyword>
<keyword evidence="7" id="KW-0677">Repeat</keyword>
<dbReference type="InterPro" id="IPR056585">
    <property type="entry name" value="Leprecan_dom"/>
</dbReference>
<feature type="compositionally biased region" description="Pro residues" evidence="16">
    <location>
        <begin position="35"/>
        <end position="44"/>
    </location>
</feature>
<dbReference type="PANTHER" id="PTHR14049:SF1">
    <property type="entry name" value="PROLYL 3-HYDROXYLASE 2"/>
    <property type="match status" value="1"/>
</dbReference>
<evidence type="ECO:0000313" key="19">
    <source>
        <dbReference type="Proteomes" id="UP000694556"/>
    </source>
</evidence>
<evidence type="ECO:0000256" key="5">
    <source>
        <dbReference type="ARBA" id="ARBA00022723"/>
    </source>
</evidence>
<evidence type="ECO:0000256" key="6">
    <source>
        <dbReference type="ARBA" id="ARBA00022729"/>
    </source>
</evidence>
<evidence type="ECO:0000256" key="9">
    <source>
        <dbReference type="ARBA" id="ARBA00022824"/>
    </source>
</evidence>
<keyword evidence="5" id="KW-0479">Metal-binding</keyword>
<accession>A0A8C3CKB9</accession>
<organism evidence="18 19">
    <name type="scientific">Cairina moschata</name>
    <name type="common">Muscovy duck</name>
    <dbReference type="NCBI Taxonomy" id="8855"/>
    <lineage>
        <taxon>Eukaryota</taxon>
        <taxon>Metazoa</taxon>
        <taxon>Chordata</taxon>
        <taxon>Craniata</taxon>
        <taxon>Vertebrata</taxon>
        <taxon>Euteleostomi</taxon>
        <taxon>Archelosauria</taxon>
        <taxon>Archosauria</taxon>
        <taxon>Dinosauria</taxon>
        <taxon>Saurischia</taxon>
        <taxon>Theropoda</taxon>
        <taxon>Coelurosauria</taxon>
        <taxon>Aves</taxon>
        <taxon>Neognathae</taxon>
        <taxon>Galloanserae</taxon>
        <taxon>Anseriformes</taxon>
        <taxon>Anatidae</taxon>
        <taxon>Anatinae</taxon>
        <taxon>Cairina</taxon>
    </lineage>
</organism>
<feature type="region of interest" description="Disordered" evidence="16">
    <location>
        <begin position="19"/>
        <end position="61"/>
    </location>
</feature>
<keyword evidence="19" id="KW-1185">Reference proteome</keyword>
<evidence type="ECO:0000256" key="7">
    <source>
        <dbReference type="ARBA" id="ARBA00022737"/>
    </source>
</evidence>
<feature type="compositionally biased region" description="Low complexity" evidence="16">
    <location>
        <begin position="21"/>
        <end position="34"/>
    </location>
</feature>
<evidence type="ECO:0000256" key="12">
    <source>
        <dbReference type="ARBA" id="ARBA00023002"/>
    </source>
</evidence>
<proteinExistence type="inferred from homology"/>
<keyword evidence="11" id="KW-0223">Dioxygenase</keyword>
<feature type="region of interest" description="Disordered" evidence="16">
    <location>
        <begin position="489"/>
        <end position="521"/>
    </location>
</feature>
<sequence>MVKDKMMMMVKKKHRYDLQPAAARGCSARSGAVPARPPPAPPPSLRGGPGRGRGGRAGGWEPFKRCGRAVRGWGRASRERSPGQNHPAPSMATRGSRPGGTLLLVVLLQQAACQAAGGCGGEGSPLEPFDSLYAGGVEAYYGGDFAAAARCLERALRSRRELREARLRCRRSCRGQVRLEELGSGPGGELPFWGSLLRRAGCLRSCEEARLGAASRHRAAEEVRADFQRRVPYSYLQRAYIQLNQLEEAANAAHTFFMANPEHMEIQQDIENYKTTSGKVSLIDREAKPHMEDYTAGVRHYDREEYGLAIDFLERALVGYYSEDEDCQIMCEGPQRFEEHEYLDYKASLYEAVADHYMQVLACKHDCVRELATRSGRISPIENFLPLHYDYLQFAYYRVGDYVKALECARSYLLFHPDDEDVLENASYYEGLLEGTMDPGTIKPRKEAKALLRRHKLESHLLQVASAGLGFAYTEPNYWKRYGARQDEHSVPSSISNEPEEGPRLSLAKKPTPKPDRELKEGGPLLYSDVKFVYNSQQLNGTQRVLLDNVISEEQCRELHRVASGIMLAGDGYRGKTSPHTPNERFEGATVLKALKYGYEGRVPLKSARLFYDISEKARRIVESYFMLNSTLYFSYTHLVCRTALSGQQERRNDLSHPIHADNCLLDPEANECWKEPPAYTFRDYSALLYMNADFEGGEFIFTEMDAKTVTASIKPKCGRMISFSSGGENPHGVKAVTKGQRCAVALWFTLDPLYRELERIQADEVIAMLDQEHLGPSEMNINPKDEL</sequence>
<protein>
    <recommendedName>
        <fullName evidence="4">procollagen-proline 3-dioxygenase</fullName>
        <ecNumber evidence="4">1.14.11.7</ecNumber>
    </recommendedName>
</protein>
<dbReference type="Gene3D" id="2.60.120.620">
    <property type="entry name" value="q2cbj1_9rhob like domain"/>
    <property type="match status" value="1"/>
</dbReference>
<evidence type="ECO:0000313" key="18">
    <source>
        <dbReference type="Ensembl" id="ENSCMMP00000022535.1"/>
    </source>
</evidence>
<dbReference type="Pfam" id="PF23557">
    <property type="entry name" value="TPR_leprecan"/>
    <property type="match status" value="1"/>
</dbReference>
<dbReference type="GO" id="GO:0005506">
    <property type="term" value="F:iron ion binding"/>
    <property type="evidence" value="ECO:0007669"/>
    <property type="project" value="InterPro"/>
</dbReference>
<dbReference type="InterPro" id="IPR039575">
    <property type="entry name" value="P3H"/>
</dbReference>
<dbReference type="InterPro" id="IPR011990">
    <property type="entry name" value="TPR-like_helical_dom_sf"/>
</dbReference>
<reference evidence="18" key="1">
    <citation type="submission" date="2018-09" db="EMBL/GenBank/DDBJ databases">
        <title>Common duck and Muscovy duck high density SNP chip.</title>
        <authorList>
            <person name="Vignal A."/>
            <person name="Thebault N."/>
            <person name="Warren W.C."/>
        </authorList>
    </citation>
    <scope>NUCLEOTIDE SEQUENCE [LARGE SCALE GENOMIC DNA]</scope>
</reference>
<dbReference type="EC" id="1.14.11.7" evidence="4"/>
<comment type="cofactor">
    <cofactor evidence="2">
        <name>Fe cation</name>
        <dbReference type="ChEBI" id="CHEBI:24875"/>
    </cofactor>
</comment>
<keyword evidence="15" id="KW-0325">Glycoprotein</keyword>
<keyword evidence="9" id="KW-0256">Endoplasmic reticulum</keyword>
<evidence type="ECO:0000256" key="11">
    <source>
        <dbReference type="ARBA" id="ARBA00022964"/>
    </source>
</evidence>
<keyword evidence="6" id="KW-0732">Signal</keyword>
<comment type="similarity">
    <text evidence="3">Belongs to the leprecan family.</text>
</comment>
<evidence type="ECO:0000256" key="3">
    <source>
        <dbReference type="ARBA" id="ARBA00006487"/>
    </source>
</evidence>
<evidence type="ECO:0000256" key="15">
    <source>
        <dbReference type="ARBA" id="ARBA00023180"/>
    </source>
</evidence>
<dbReference type="AlphaFoldDB" id="A0A8C3CKB9"/>
<dbReference type="PANTHER" id="PTHR14049">
    <property type="entry name" value="LEPRECAN 1"/>
    <property type="match status" value="1"/>
</dbReference>